<dbReference type="Pfam" id="PF01551">
    <property type="entry name" value="Peptidase_M23"/>
    <property type="match status" value="1"/>
</dbReference>
<dbReference type="PANTHER" id="PTHR21666:SF270">
    <property type="entry name" value="MUREIN HYDROLASE ACTIVATOR ENVC"/>
    <property type="match status" value="1"/>
</dbReference>
<dbReference type="InterPro" id="IPR011055">
    <property type="entry name" value="Dup_hybrid_motif"/>
</dbReference>
<sequence>MRQHRSDSDLLGDDRTARAATRAFDPNRVDITDIIPFNEFGELRDLIDVDSCEHSTFDTGSQVVHSPELDDMHDADDLKPLRLAVPAEFDGSDDIDRAEQPMFVNTEITDILPRTPQHRRQPTSAAKGRVMIAAMAAGAAAAAAYTAVKPATETTTATVLAADKTPIEGAPASPRGVQLIAVTPIADASVHSEELSKGAAFAQERAEREARLQRPLFVLPTKGVFTSGFGYRWGALHAGIDLAGPIGTPIYAAGDGVVVDAGPTAGYGAWVKIRHSDGTVTLYGHVNTWNVQIGQRVFAGDQIATIGNRGNSTGPHLHFSVLQNGTNFIDPVPWLAARGISLGPYVG</sequence>
<dbReference type="RefSeq" id="WP_163804891.1">
    <property type="nucleotide sequence ID" value="NZ_AP022620.1"/>
</dbReference>
<dbReference type="EMBL" id="AP022620">
    <property type="protein sequence ID" value="BBZ77594.1"/>
    <property type="molecule type" value="Genomic_DNA"/>
</dbReference>
<dbReference type="CDD" id="cd12797">
    <property type="entry name" value="M23_peptidase"/>
    <property type="match status" value="1"/>
</dbReference>
<dbReference type="SUPFAM" id="SSF51261">
    <property type="entry name" value="Duplicated hybrid motif"/>
    <property type="match status" value="1"/>
</dbReference>
<reference evidence="2 3" key="1">
    <citation type="journal article" date="2019" name="Emerg. Microbes Infect.">
        <title>Comprehensive subspecies identification of 175 nontuberculous mycobacteria species based on 7547 genomic profiles.</title>
        <authorList>
            <person name="Matsumoto Y."/>
            <person name="Kinjo T."/>
            <person name="Motooka D."/>
            <person name="Nabeya D."/>
            <person name="Jung N."/>
            <person name="Uechi K."/>
            <person name="Horii T."/>
            <person name="Iida T."/>
            <person name="Fujita J."/>
            <person name="Nakamura S."/>
        </authorList>
    </citation>
    <scope>NUCLEOTIDE SEQUENCE [LARGE SCALE GENOMIC DNA]</scope>
    <source>
        <strain evidence="2 3">JCM 30275</strain>
    </source>
</reference>
<feature type="domain" description="M23ase beta-sheet core" evidence="1">
    <location>
        <begin position="236"/>
        <end position="327"/>
    </location>
</feature>
<protein>
    <submittedName>
        <fullName evidence="2">Membrane protein</fullName>
    </submittedName>
</protein>
<evidence type="ECO:0000259" key="1">
    <source>
        <dbReference type="Pfam" id="PF01551"/>
    </source>
</evidence>
<gene>
    <name evidence="2" type="ORF">MANY_29310</name>
</gene>
<name>A0A6N4WC00_9MYCO</name>
<dbReference type="AlphaFoldDB" id="A0A6N4WC00"/>
<evidence type="ECO:0000313" key="3">
    <source>
        <dbReference type="Proteomes" id="UP000467249"/>
    </source>
</evidence>
<dbReference type="InterPro" id="IPR050570">
    <property type="entry name" value="Cell_wall_metabolism_enzyme"/>
</dbReference>
<proteinExistence type="predicted"/>
<organism evidence="2 3">
    <name type="scientific">Mycolicibacterium anyangense</name>
    <dbReference type="NCBI Taxonomy" id="1431246"/>
    <lineage>
        <taxon>Bacteria</taxon>
        <taxon>Bacillati</taxon>
        <taxon>Actinomycetota</taxon>
        <taxon>Actinomycetes</taxon>
        <taxon>Mycobacteriales</taxon>
        <taxon>Mycobacteriaceae</taxon>
        <taxon>Mycolicibacterium</taxon>
    </lineage>
</organism>
<dbReference type="Proteomes" id="UP000467249">
    <property type="component" value="Chromosome"/>
</dbReference>
<dbReference type="GO" id="GO:0004222">
    <property type="term" value="F:metalloendopeptidase activity"/>
    <property type="evidence" value="ECO:0007669"/>
    <property type="project" value="TreeGrafter"/>
</dbReference>
<dbReference type="PANTHER" id="PTHR21666">
    <property type="entry name" value="PEPTIDASE-RELATED"/>
    <property type="match status" value="1"/>
</dbReference>
<keyword evidence="3" id="KW-1185">Reference proteome</keyword>
<dbReference type="Gene3D" id="2.70.70.10">
    <property type="entry name" value="Glucose Permease (Domain IIA)"/>
    <property type="match status" value="1"/>
</dbReference>
<dbReference type="InterPro" id="IPR016047">
    <property type="entry name" value="M23ase_b-sheet_dom"/>
</dbReference>
<accession>A0A6N4WC00</accession>
<dbReference type="KEGG" id="many:MANY_29310"/>
<evidence type="ECO:0000313" key="2">
    <source>
        <dbReference type="EMBL" id="BBZ77594.1"/>
    </source>
</evidence>